<dbReference type="Pfam" id="PF01882">
    <property type="entry name" value="DUF58"/>
    <property type="match status" value="1"/>
</dbReference>
<dbReference type="OrthoDB" id="9776116at2"/>
<dbReference type="AlphaFoldDB" id="A0A401JEN6"/>
<dbReference type="EMBL" id="BGOW01000015">
    <property type="protein sequence ID" value="GBL46074.1"/>
    <property type="molecule type" value="Genomic_DNA"/>
</dbReference>
<reference evidence="2 3" key="1">
    <citation type="journal article" date="2019" name="Front. Microbiol.">
        <title>Genomes of Neutrophilic Sulfur-Oxidizing Chemolithoautotrophs Representing 9 Proteobacterial Species From 8 Genera.</title>
        <authorList>
            <person name="Watanabe T."/>
            <person name="Kojima H."/>
            <person name="Umezawa K."/>
            <person name="Hori C."/>
            <person name="Takasuka T.E."/>
            <person name="Kato Y."/>
            <person name="Fukui M."/>
        </authorList>
    </citation>
    <scope>NUCLEOTIDE SEQUENCE [LARGE SCALE GENOMIC DNA]</scope>
    <source>
        <strain evidence="2 3">TTN</strain>
    </source>
</reference>
<proteinExistence type="predicted"/>
<comment type="caution">
    <text evidence="2">The sequence shown here is derived from an EMBL/GenBank/DDBJ whole genome shotgun (WGS) entry which is preliminary data.</text>
</comment>
<protein>
    <recommendedName>
        <fullName evidence="1">DUF58 domain-containing protein</fullName>
    </recommendedName>
</protein>
<evidence type="ECO:0000259" key="1">
    <source>
        <dbReference type="Pfam" id="PF01882"/>
    </source>
</evidence>
<dbReference type="RefSeq" id="WP_124704867.1">
    <property type="nucleotide sequence ID" value="NZ_BGOW01000015.1"/>
</dbReference>
<evidence type="ECO:0000313" key="3">
    <source>
        <dbReference type="Proteomes" id="UP000286806"/>
    </source>
</evidence>
<feature type="domain" description="DUF58" evidence="1">
    <location>
        <begin position="74"/>
        <end position="293"/>
    </location>
</feature>
<name>A0A401JEN6_9PROT</name>
<dbReference type="InterPro" id="IPR002881">
    <property type="entry name" value="DUF58"/>
</dbReference>
<sequence>MAKLASLGQRLVALSVGRPAAVDTHAPLLDAEELAQLMHRIQAQQAAPYFRESQHRHAGDFRSVYLGSGLDFEEARPYQPGDDVRGMDWRTTARTARPHIKIYREEHQPALHVVIDRGPSMRFGTRTRLKVAQAARIAATLGFGAARANTCIGGTLWQPDAMTLPCRNGTAGAMQLAQAAIAPCPPLTDAFAAAMPLLHALLDRLDAQLPRGSNVVLISDFHALCEADMPALLRLASRHQVQAVQVLDVTEQALPNVGLIAFQDVASTTRCWVDTGRREVRAAYRAQASSSQAAQQALFRRIGVRLHCLLADADPHALLQEMRLP</sequence>
<accession>A0A401JEN6</accession>
<organism evidence="2 3">
    <name type="scientific">Sulfuriferula multivorans</name>
    <dbReference type="NCBI Taxonomy" id="1559896"/>
    <lineage>
        <taxon>Bacteria</taxon>
        <taxon>Pseudomonadati</taxon>
        <taxon>Pseudomonadota</taxon>
        <taxon>Betaproteobacteria</taxon>
        <taxon>Nitrosomonadales</taxon>
        <taxon>Sulfuricellaceae</taxon>
        <taxon>Sulfuriferula</taxon>
    </lineage>
</organism>
<gene>
    <name evidence="2" type="ORF">SFMTTN_1886</name>
</gene>
<dbReference type="PANTHER" id="PTHR33608:SF12">
    <property type="entry name" value="DUF58 DOMAIN-CONTAINING PROTEIN"/>
    <property type="match status" value="1"/>
</dbReference>
<dbReference type="Proteomes" id="UP000286806">
    <property type="component" value="Unassembled WGS sequence"/>
</dbReference>
<keyword evidence="3" id="KW-1185">Reference proteome</keyword>
<evidence type="ECO:0000313" key="2">
    <source>
        <dbReference type="EMBL" id="GBL46074.1"/>
    </source>
</evidence>
<dbReference type="PANTHER" id="PTHR33608">
    <property type="entry name" value="BLL2464 PROTEIN"/>
    <property type="match status" value="1"/>
</dbReference>